<sequence>MSTHRQWDESRSPQWKYLLQKESAQRRKTRKDIEVERARKQMEEGAPPKKRINKKGKTPIKRYVRPKGNQKMNRVDTITDQLKQATTQLVYTHEHDPQTTTRLSTESKEQE</sequence>
<gene>
    <name evidence="2" type="ORF">METZ01_LOCUS93100</name>
</gene>
<feature type="compositionally biased region" description="Basic residues" evidence="1">
    <location>
        <begin position="48"/>
        <end position="62"/>
    </location>
</feature>
<accession>A0A381VIT8</accession>
<feature type="compositionally biased region" description="Basic and acidic residues" evidence="1">
    <location>
        <begin position="31"/>
        <end position="47"/>
    </location>
</feature>
<proteinExistence type="predicted"/>
<reference evidence="2" key="1">
    <citation type="submission" date="2018-05" db="EMBL/GenBank/DDBJ databases">
        <authorList>
            <person name="Lanie J.A."/>
            <person name="Ng W.-L."/>
            <person name="Kazmierczak K.M."/>
            <person name="Andrzejewski T.M."/>
            <person name="Davidsen T.M."/>
            <person name="Wayne K.J."/>
            <person name="Tettelin H."/>
            <person name="Glass J.I."/>
            <person name="Rusch D."/>
            <person name="Podicherti R."/>
            <person name="Tsui H.-C.T."/>
            <person name="Winkler M.E."/>
        </authorList>
    </citation>
    <scope>NUCLEOTIDE SEQUENCE</scope>
</reference>
<dbReference type="EMBL" id="UINC01008955">
    <property type="protein sequence ID" value="SVA40246.1"/>
    <property type="molecule type" value="Genomic_DNA"/>
</dbReference>
<evidence type="ECO:0000256" key="1">
    <source>
        <dbReference type="SAM" id="MobiDB-lite"/>
    </source>
</evidence>
<evidence type="ECO:0000313" key="2">
    <source>
        <dbReference type="EMBL" id="SVA40246.1"/>
    </source>
</evidence>
<protein>
    <submittedName>
        <fullName evidence="2">Uncharacterized protein</fullName>
    </submittedName>
</protein>
<organism evidence="2">
    <name type="scientific">marine metagenome</name>
    <dbReference type="NCBI Taxonomy" id="408172"/>
    <lineage>
        <taxon>unclassified sequences</taxon>
        <taxon>metagenomes</taxon>
        <taxon>ecological metagenomes</taxon>
    </lineage>
</organism>
<feature type="region of interest" description="Disordered" evidence="1">
    <location>
        <begin position="90"/>
        <end position="111"/>
    </location>
</feature>
<dbReference type="AlphaFoldDB" id="A0A381VIT8"/>
<feature type="compositionally biased region" description="Basic and acidic residues" evidence="1">
    <location>
        <begin position="1"/>
        <end position="11"/>
    </location>
</feature>
<feature type="region of interest" description="Disordered" evidence="1">
    <location>
        <begin position="1"/>
        <end position="62"/>
    </location>
</feature>
<name>A0A381VIT8_9ZZZZ</name>